<keyword evidence="2 6" id="KW-0349">Heme</keyword>
<keyword evidence="9" id="KW-0575">Peroxidase</keyword>
<dbReference type="GO" id="GO:0020037">
    <property type="term" value="F:heme binding"/>
    <property type="evidence" value="ECO:0007669"/>
    <property type="project" value="InterPro"/>
</dbReference>
<comment type="subcellular location">
    <subcellularLocation>
        <location evidence="1">Cell envelope</location>
    </subcellularLocation>
</comment>
<keyword evidence="7" id="KW-0732">Signal</keyword>
<dbReference type="EMBL" id="FWFQ01000029">
    <property type="protein sequence ID" value="SLN60983.1"/>
    <property type="molecule type" value="Genomic_DNA"/>
</dbReference>
<evidence type="ECO:0000256" key="6">
    <source>
        <dbReference type="PROSITE-ProRule" id="PRU00433"/>
    </source>
</evidence>
<evidence type="ECO:0000313" key="10">
    <source>
        <dbReference type="Proteomes" id="UP000193409"/>
    </source>
</evidence>
<proteinExistence type="predicted"/>
<keyword evidence="4 9" id="KW-0560">Oxidoreductase</keyword>
<dbReference type="RefSeq" id="WP_085869705.1">
    <property type="nucleotide sequence ID" value="NZ_FWFQ01000029.1"/>
</dbReference>
<dbReference type="EC" id="1.11.1.5" evidence="9"/>
<dbReference type="InterPro" id="IPR036909">
    <property type="entry name" value="Cyt_c-like_dom_sf"/>
</dbReference>
<dbReference type="OrthoDB" id="9805202at2"/>
<dbReference type="GO" id="GO:0030313">
    <property type="term" value="C:cell envelope"/>
    <property type="evidence" value="ECO:0007669"/>
    <property type="project" value="UniProtKB-SubCell"/>
</dbReference>
<keyword evidence="5 6" id="KW-0408">Iron</keyword>
<dbReference type="Proteomes" id="UP000193409">
    <property type="component" value="Unassembled WGS sequence"/>
</dbReference>
<dbReference type="Pfam" id="PF03150">
    <property type="entry name" value="CCP_MauG"/>
    <property type="match status" value="1"/>
</dbReference>
<evidence type="ECO:0000259" key="8">
    <source>
        <dbReference type="PROSITE" id="PS51007"/>
    </source>
</evidence>
<dbReference type="InterPro" id="IPR009056">
    <property type="entry name" value="Cyt_c-like_dom"/>
</dbReference>
<reference evidence="9 10" key="1">
    <citation type="submission" date="2017-03" db="EMBL/GenBank/DDBJ databases">
        <authorList>
            <person name="Afonso C.L."/>
            <person name="Miller P.J."/>
            <person name="Scott M.A."/>
            <person name="Spackman E."/>
            <person name="Goraichik I."/>
            <person name="Dimitrov K.M."/>
            <person name="Suarez D.L."/>
            <person name="Swayne D.E."/>
        </authorList>
    </citation>
    <scope>NUCLEOTIDE SEQUENCE [LARGE SCALE GENOMIC DNA]</scope>
    <source>
        <strain evidence="9 10">CECT 7680</strain>
    </source>
</reference>
<protein>
    <submittedName>
        <fullName evidence="9">Cytochrome c551 peroxidase</fullName>
        <ecNumber evidence="9">1.11.1.5</ecNumber>
    </submittedName>
</protein>
<dbReference type="PROSITE" id="PS51007">
    <property type="entry name" value="CYTC"/>
    <property type="match status" value="1"/>
</dbReference>
<dbReference type="InterPro" id="IPR004852">
    <property type="entry name" value="Di-haem_cyt_c_peroxidsae"/>
</dbReference>
<evidence type="ECO:0000256" key="4">
    <source>
        <dbReference type="ARBA" id="ARBA00023002"/>
    </source>
</evidence>
<feature type="domain" description="Cytochrome c" evidence="8">
    <location>
        <begin position="251"/>
        <end position="413"/>
    </location>
</feature>
<gene>
    <name evidence="9" type="primary">ccp_2</name>
    <name evidence="9" type="ORF">PSA7680_03213</name>
</gene>
<dbReference type="InterPro" id="IPR051395">
    <property type="entry name" value="Cytochrome_c_Peroxidase/MauG"/>
</dbReference>
<evidence type="ECO:0000256" key="5">
    <source>
        <dbReference type="ARBA" id="ARBA00023004"/>
    </source>
</evidence>
<dbReference type="GO" id="GO:0004130">
    <property type="term" value="F:cytochrome-c peroxidase activity"/>
    <property type="evidence" value="ECO:0007669"/>
    <property type="project" value="UniProtKB-EC"/>
</dbReference>
<dbReference type="PANTHER" id="PTHR30600">
    <property type="entry name" value="CYTOCHROME C PEROXIDASE-RELATED"/>
    <property type="match status" value="1"/>
</dbReference>
<feature type="chain" id="PRO_5013391615" evidence="7">
    <location>
        <begin position="22"/>
        <end position="436"/>
    </location>
</feature>
<keyword evidence="3 6" id="KW-0479">Metal-binding</keyword>
<dbReference type="GO" id="GO:0009055">
    <property type="term" value="F:electron transfer activity"/>
    <property type="evidence" value="ECO:0007669"/>
    <property type="project" value="InterPro"/>
</dbReference>
<organism evidence="9 10">
    <name type="scientific">Pseudoruegeria aquimaris</name>
    <dbReference type="NCBI Taxonomy" id="393663"/>
    <lineage>
        <taxon>Bacteria</taxon>
        <taxon>Pseudomonadati</taxon>
        <taxon>Pseudomonadota</taxon>
        <taxon>Alphaproteobacteria</taxon>
        <taxon>Rhodobacterales</taxon>
        <taxon>Roseobacteraceae</taxon>
        <taxon>Pseudoruegeria</taxon>
    </lineage>
</organism>
<keyword evidence="10" id="KW-1185">Reference proteome</keyword>
<sequence length="436" mass="46521">MKPLSSLLAAACAALALPATAQPDFPEGVFTPRDPAAVELGWLLFYDPILSGNGEVACATCHHPKFGTGDGVSLAIGDGGIGLGPARKVDPRNPPEQRIPRNAPALFNLGAEQFKVMFHDGRLEADPDKPGGIRTPLGAEMVRGFKSVLSAQAMFPVLSADEMAGHYSENPIAQAVRLGQLTHEGGAWSQIADRVAAVPEYRARFDAVLGKGAPIGFTDIANVVADFIAVEWRSDSAPFDAYLRGEATLSEEAVAGMELFYGEAGCAECHAGRFQTDHGFHAIAMPQFGPGKAARFEDHHRDVGRMRVTGREEDAYRFRTPSLRNVTKTAPYGHTGAYATLEGVVRHHLDPVGALRAYDLSQAVLPDLPGAVDDWVLTRPEEIDAIAQANDLAPRSLSDAQVEQILAFLATLEDPQGLEGRLGVPEAVPSGLPVPR</sequence>
<evidence type="ECO:0000256" key="2">
    <source>
        <dbReference type="ARBA" id="ARBA00022617"/>
    </source>
</evidence>
<dbReference type="AlphaFoldDB" id="A0A1Y5TFY7"/>
<dbReference type="GO" id="GO:0046872">
    <property type="term" value="F:metal ion binding"/>
    <property type="evidence" value="ECO:0007669"/>
    <property type="project" value="UniProtKB-KW"/>
</dbReference>
<dbReference type="Gene3D" id="1.10.760.10">
    <property type="entry name" value="Cytochrome c-like domain"/>
    <property type="match status" value="2"/>
</dbReference>
<feature type="signal peptide" evidence="7">
    <location>
        <begin position="1"/>
        <end position="21"/>
    </location>
</feature>
<evidence type="ECO:0000256" key="1">
    <source>
        <dbReference type="ARBA" id="ARBA00004196"/>
    </source>
</evidence>
<accession>A0A1Y5TFY7</accession>
<name>A0A1Y5TFY7_9RHOB</name>
<evidence type="ECO:0000256" key="7">
    <source>
        <dbReference type="SAM" id="SignalP"/>
    </source>
</evidence>
<dbReference type="SUPFAM" id="SSF46626">
    <property type="entry name" value="Cytochrome c"/>
    <property type="match status" value="2"/>
</dbReference>
<evidence type="ECO:0000313" key="9">
    <source>
        <dbReference type="EMBL" id="SLN60983.1"/>
    </source>
</evidence>
<evidence type="ECO:0000256" key="3">
    <source>
        <dbReference type="ARBA" id="ARBA00022723"/>
    </source>
</evidence>